<reference evidence="1" key="1">
    <citation type="submission" date="2021-01" db="EMBL/GenBank/DDBJ databases">
        <title>Fulvivirga kasyanovii gen. nov., sp nov., a novel member of the phylum Bacteroidetes isolated from seawater in a mussel farm.</title>
        <authorList>
            <person name="Zhao L.-H."/>
            <person name="Wang Z.-J."/>
        </authorList>
    </citation>
    <scope>NUCLEOTIDE SEQUENCE</scope>
    <source>
        <strain evidence="1">29W222</strain>
    </source>
</reference>
<dbReference type="SUPFAM" id="SSF82185">
    <property type="entry name" value="Histone H3 K4-specific methyltransferase SET7/9 N-terminal domain"/>
    <property type="match status" value="1"/>
</dbReference>
<dbReference type="RefSeq" id="WP_202859179.1">
    <property type="nucleotide sequence ID" value="NZ_JAEUGD010000067.1"/>
</dbReference>
<protein>
    <recommendedName>
        <fullName evidence="3">MORN repeat variant</fullName>
    </recommendedName>
</protein>
<dbReference type="Gene3D" id="2.20.110.10">
    <property type="entry name" value="Histone H3 K4-specific methyltransferase SET7/9 N-terminal domain"/>
    <property type="match status" value="1"/>
</dbReference>
<evidence type="ECO:0000313" key="1">
    <source>
        <dbReference type="EMBL" id="MBL6449632.1"/>
    </source>
</evidence>
<evidence type="ECO:0008006" key="3">
    <source>
        <dbReference type="Google" id="ProtNLM"/>
    </source>
</evidence>
<dbReference type="Proteomes" id="UP000614216">
    <property type="component" value="Unassembled WGS sequence"/>
</dbReference>
<organism evidence="1 2">
    <name type="scientific">Fulvivirga marina</name>
    <dbReference type="NCBI Taxonomy" id="2494733"/>
    <lineage>
        <taxon>Bacteria</taxon>
        <taxon>Pseudomonadati</taxon>
        <taxon>Bacteroidota</taxon>
        <taxon>Cytophagia</taxon>
        <taxon>Cytophagales</taxon>
        <taxon>Fulvivirgaceae</taxon>
        <taxon>Fulvivirga</taxon>
    </lineage>
</organism>
<dbReference type="PROSITE" id="PS51257">
    <property type="entry name" value="PROKAR_LIPOPROTEIN"/>
    <property type="match status" value="1"/>
</dbReference>
<proteinExistence type="predicted"/>
<evidence type="ECO:0000313" key="2">
    <source>
        <dbReference type="Proteomes" id="UP000614216"/>
    </source>
</evidence>
<sequence>MELRNISLFIILSILILSCKKEEQSQISSEKEVRYYPNGQVQFICNLKDSLRNGEGKGWYENGDIKYQGWFNNGLMYGSHKEFYRGDSAKIHYEQIYEIENNRSKLIRSKSYDRNGALTYDMKYVNETVEVLGADSVMLNDSLIVKLLLVEPKHEFIRAYTGSIDKVTGQIDKETIIHHNGENRSVTLRSKAINPGWNTIEGYLINFTIQPAGDSVYVGVKGYEKGEATYFSHKYYVIPRNDLEI</sequence>
<accession>A0A937G2S7</accession>
<gene>
    <name evidence="1" type="ORF">JMN32_25195</name>
</gene>
<dbReference type="AlphaFoldDB" id="A0A937G2S7"/>
<comment type="caution">
    <text evidence="1">The sequence shown here is derived from an EMBL/GenBank/DDBJ whole genome shotgun (WGS) entry which is preliminary data.</text>
</comment>
<keyword evidence="2" id="KW-1185">Reference proteome</keyword>
<name>A0A937G2S7_9BACT</name>
<dbReference type="EMBL" id="JAEUGD010000067">
    <property type="protein sequence ID" value="MBL6449632.1"/>
    <property type="molecule type" value="Genomic_DNA"/>
</dbReference>